<dbReference type="RefSeq" id="WP_350789269.1">
    <property type="nucleotide sequence ID" value="NZ_JBEPEK010000513.1"/>
</dbReference>
<feature type="region of interest" description="Disordered" evidence="1">
    <location>
        <begin position="1"/>
        <end position="25"/>
    </location>
</feature>
<protein>
    <submittedName>
        <fullName evidence="3">ABC transporter substrate-binding protein</fullName>
    </submittedName>
</protein>
<dbReference type="Pfam" id="PF00496">
    <property type="entry name" value="SBP_bac_5"/>
    <property type="match status" value="1"/>
</dbReference>
<comment type="caution">
    <text evidence="3">The sequence shown here is derived from an EMBL/GenBank/DDBJ whole genome shotgun (WGS) entry which is preliminary data.</text>
</comment>
<organism evidence="3 4">
    <name type="scientific">Streptomyces hyaluromycini</name>
    <dbReference type="NCBI Taxonomy" id="1377993"/>
    <lineage>
        <taxon>Bacteria</taxon>
        <taxon>Bacillati</taxon>
        <taxon>Actinomycetota</taxon>
        <taxon>Actinomycetes</taxon>
        <taxon>Kitasatosporales</taxon>
        <taxon>Streptomycetaceae</taxon>
        <taxon>Streptomyces</taxon>
    </lineage>
</organism>
<dbReference type="EMBL" id="JBEPEK010000513">
    <property type="protein sequence ID" value="MER7185961.1"/>
    <property type="molecule type" value="Genomic_DNA"/>
</dbReference>
<dbReference type="Gene3D" id="3.40.190.10">
    <property type="entry name" value="Periplasmic binding protein-like II"/>
    <property type="match status" value="1"/>
</dbReference>
<reference evidence="3 4" key="1">
    <citation type="submission" date="2024-06" db="EMBL/GenBank/DDBJ databases">
        <title>The Natural Products Discovery Center: Release of the First 8490 Sequenced Strains for Exploring Actinobacteria Biosynthetic Diversity.</title>
        <authorList>
            <person name="Kalkreuter E."/>
            <person name="Kautsar S.A."/>
            <person name="Yang D."/>
            <person name="Bader C.D."/>
            <person name="Teijaro C.N."/>
            <person name="Fluegel L."/>
            <person name="Davis C.M."/>
            <person name="Simpson J.R."/>
            <person name="Lauterbach L."/>
            <person name="Steele A.D."/>
            <person name="Gui C."/>
            <person name="Meng S."/>
            <person name="Li G."/>
            <person name="Viehrig K."/>
            <person name="Ye F."/>
            <person name="Su P."/>
            <person name="Kiefer A.F."/>
            <person name="Nichols A."/>
            <person name="Cepeda A.J."/>
            <person name="Yan W."/>
            <person name="Fan B."/>
            <person name="Jiang Y."/>
            <person name="Adhikari A."/>
            <person name="Zheng C.-J."/>
            <person name="Schuster L."/>
            <person name="Cowan T.M."/>
            <person name="Smanski M.J."/>
            <person name="Chevrette M.G."/>
            <person name="De Carvalho L.P.S."/>
            <person name="Shen B."/>
        </authorList>
    </citation>
    <scope>NUCLEOTIDE SEQUENCE [LARGE SCALE GENOMIC DNA]</scope>
    <source>
        <strain evidence="3 4">NPDC000234</strain>
    </source>
</reference>
<name>A0ABV1XAA4_9ACTN</name>
<feature type="domain" description="Solute-binding protein family 5" evidence="2">
    <location>
        <begin position="74"/>
        <end position="445"/>
    </location>
</feature>
<keyword evidence="4" id="KW-1185">Reference proteome</keyword>
<sequence>MSRTSIARDPRDSQGPARPVPGAVRGGTLRVLRDGDHDHLDPQRIQTLQATALGHLLFRTLTMFAEDGAGGWRLVGDLAEHPGRDVDGDGRTWEFTLKAGLRYEDGREITAADVAHGIARSFEESLAGGPRHLQDWLAANGPYAGPFTDGTGAVPGLEVRGARTLVFRFPEPRPELPFAASLVTTVPVPRDTDTGETYGKAPLASGPYRVTEHLAGERLVLERNPHWDPATDAVRHDHPDRIEFELGVDSAAQNRRAHAGEGPDAFAVAENNAPEEAAAELLADPDLGARLRRDRTPLVWYLAINTARVTDVEVRREIARALDKEAVRDAMAGATQGETTHTILSPATLGHRPYPDPHAGGPRGLPDGWDGRTLRLLSRDGAYFTAGARAVARSLAAAGLAVEVVETDRPRHNTTVLTRGHDFDLYLMGQAADWPGAATLLTGFDGRSLRPTGNADYTYLDDPDVNAEIARISALPADLAAAEWAALDETLTTRHVPLVPVFSYVYLGVVGPRVGGVFTSSFLGTPVYYDAYVTPAPEAAGRG</sequence>
<dbReference type="Gene3D" id="3.10.105.10">
    <property type="entry name" value="Dipeptide-binding Protein, Domain 3"/>
    <property type="match status" value="1"/>
</dbReference>
<evidence type="ECO:0000256" key="1">
    <source>
        <dbReference type="SAM" id="MobiDB-lite"/>
    </source>
</evidence>
<dbReference type="Proteomes" id="UP001474181">
    <property type="component" value="Unassembled WGS sequence"/>
</dbReference>
<dbReference type="PANTHER" id="PTHR30290:SF83">
    <property type="entry name" value="ABC TRANSPORTER SUBSTRATE-BINDING PROTEIN"/>
    <property type="match status" value="1"/>
</dbReference>
<evidence type="ECO:0000313" key="3">
    <source>
        <dbReference type="EMBL" id="MER7185961.1"/>
    </source>
</evidence>
<dbReference type="InterPro" id="IPR039424">
    <property type="entry name" value="SBP_5"/>
</dbReference>
<accession>A0ABV1XAA4</accession>
<dbReference type="InterPro" id="IPR000914">
    <property type="entry name" value="SBP_5_dom"/>
</dbReference>
<gene>
    <name evidence="3" type="ORF">ABT404_41995</name>
</gene>
<feature type="compositionally biased region" description="Basic and acidic residues" evidence="1">
    <location>
        <begin position="1"/>
        <end position="12"/>
    </location>
</feature>
<evidence type="ECO:0000259" key="2">
    <source>
        <dbReference type="Pfam" id="PF00496"/>
    </source>
</evidence>
<evidence type="ECO:0000313" key="4">
    <source>
        <dbReference type="Proteomes" id="UP001474181"/>
    </source>
</evidence>
<dbReference type="PANTHER" id="PTHR30290">
    <property type="entry name" value="PERIPLASMIC BINDING COMPONENT OF ABC TRANSPORTER"/>
    <property type="match status" value="1"/>
</dbReference>
<dbReference type="SUPFAM" id="SSF53850">
    <property type="entry name" value="Periplasmic binding protein-like II"/>
    <property type="match status" value="1"/>
</dbReference>
<proteinExistence type="predicted"/>